<sequence>MVPPAGESAPSDAGEGSLLGYAAFCVLEPREIPRTIWARGQVWTTHPLLFVDGQDATWAHCDYVGEPLIFYGTTNGEAQFVMVQSQCANATVMRPSARRKASGVGAYGGAYSLLEKRCFQTFIGDLCQSKFH</sequence>
<dbReference type="AlphaFoldDB" id="A0A4D9DDP6"/>
<evidence type="ECO:0000313" key="1">
    <source>
        <dbReference type="EMBL" id="TFJ88557.1"/>
    </source>
</evidence>
<accession>A0A4D9DDP6</accession>
<keyword evidence="2" id="KW-1185">Reference proteome</keyword>
<name>A0A4D9DDP6_9STRA</name>
<dbReference type="EMBL" id="SDOX01000001">
    <property type="protein sequence ID" value="TFJ88557.1"/>
    <property type="molecule type" value="Genomic_DNA"/>
</dbReference>
<organism evidence="1 2">
    <name type="scientific">Nannochloropsis salina CCMP1776</name>
    <dbReference type="NCBI Taxonomy" id="1027361"/>
    <lineage>
        <taxon>Eukaryota</taxon>
        <taxon>Sar</taxon>
        <taxon>Stramenopiles</taxon>
        <taxon>Ochrophyta</taxon>
        <taxon>Eustigmatophyceae</taxon>
        <taxon>Eustigmatales</taxon>
        <taxon>Monodopsidaceae</taxon>
        <taxon>Microchloropsis</taxon>
        <taxon>Microchloropsis salina</taxon>
    </lineage>
</organism>
<comment type="caution">
    <text evidence="1">The sequence shown here is derived from an EMBL/GenBank/DDBJ whole genome shotgun (WGS) entry which is preliminary data.</text>
</comment>
<proteinExistence type="predicted"/>
<gene>
    <name evidence="1" type="ORF">NSK_000131</name>
</gene>
<reference evidence="1 2" key="1">
    <citation type="submission" date="2019-01" db="EMBL/GenBank/DDBJ databases">
        <title>Nuclear Genome Assembly of the Microalgal Biofuel strain Nannochloropsis salina CCMP1776.</title>
        <authorList>
            <person name="Hovde B."/>
        </authorList>
    </citation>
    <scope>NUCLEOTIDE SEQUENCE [LARGE SCALE GENOMIC DNA]</scope>
    <source>
        <strain evidence="1 2">CCMP1776</strain>
    </source>
</reference>
<dbReference type="OrthoDB" id="10651753at2759"/>
<dbReference type="Proteomes" id="UP000355283">
    <property type="component" value="Unassembled WGS sequence"/>
</dbReference>
<protein>
    <submittedName>
        <fullName evidence="1">Uncharacterized protein</fullName>
    </submittedName>
</protein>
<evidence type="ECO:0000313" key="2">
    <source>
        <dbReference type="Proteomes" id="UP000355283"/>
    </source>
</evidence>